<protein>
    <submittedName>
        <fullName evidence="1">Uncharacterized protein</fullName>
    </submittedName>
</protein>
<keyword evidence="2" id="KW-1185">Reference proteome</keyword>
<reference evidence="1 2" key="1">
    <citation type="journal article" date="2019" name="Sci. Rep.">
        <title>Orb-weaving spider Araneus ventricosus genome elucidates the spidroin gene catalogue.</title>
        <authorList>
            <person name="Kono N."/>
            <person name="Nakamura H."/>
            <person name="Ohtoshi R."/>
            <person name="Moran D.A.P."/>
            <person name="Shinohara A."/>
            <person name="Yoshida Y."/>
            <person name="Fujiwara M."/>
            <person name="Mori M."/>
            <person name="Tomita M."/>
            <person name="Arakawa K."/>
        </authorList>
    </citation>
    <scope>NUCLEOTIDE SEQUENCE [LARGE SCALE GENOMIC DNA]</scope>
</reference>
<evidence type="ECO:0000313" key="2">
    <source>
        <dbReference type="Proteomes" id="UP000499080"/>
    </source>
</evidence>
<sequence>MQTIGVFLFLERKASKADCSTTQQEGKSLRNVNDRIFACCLRDAKSNTSVWAGEQPVHSAGSVLIFRSPTLFTSGRTAKIPASKNQEPQPNLMRTPTCLMSRRGLGVVNPNGLQRRKRRSYFLVHLI</sequence>
<name>A0A4Y2QIN8_ARAVE</name>
<comment type="caution">
    <text evidence="1">The sequence shown here is derived from an EMBL/GenBank/DDBJ whole genome shotgun (WGS) entry which is preliminary data.</text>
</comment>
<evidence type="ECO:0000313" key="1">
    <source>
        <dbReference type="EMBL" id="GBN63171.1"/>
    </source>
</evidence>
<organism evidence="1 2">
    <name type="scientific">Araneus ventricosus</name>
    <name type="common">Orbweaver spider</name>
    <name type="synonym">Epeira ventricosa</name>
    <dbReference type="NCBI Taxonomy" id="182803"/>
    <lineage>
        <taxon>Eukaryota</taxon>
        <taxon>Metazoa</taxon>
        <taxon>Ecdysozoa</taxon>
        <taxon>Arthropoda</taxon>
        <taxon>Chelicerata</taxon>
        <taxon>Arachnida</taxon>
        <taxon>Araneae</taxon>
        <taxon>Araneomorphae</taxon>
        <taxon>Entelegynae</taxon>
        <taxon>Araneoidea</taxon>
        <taxon>Araneidae</taxon>
        <taxon>Araneus</taxon>
    </lineage>
</organism>
<accession>A0A4Y2QIN8</accession>
<dbReference type="AlphaFoldDB" id="A0A4Y2QIN8"/>
<dbReference type="Proteomes" id="UP000499080">
    <property type="component" value="Unassembled WGS sequence"/>
</dbReference>
<dbReference type="EMBL" id="BGPR01013983">
    <property type="protein sequence ID" value="GBN63171.1"/>
    <property type="molecule type" value="Genomic_DNA"/>
</dbReference>
<proteinExistence type="predicted"/>
<gene>
    <name evidence="1" type="ORF">AVEN_164498_1</name>
</gene>